<dbReference type="Proteomes" id="UP000649955">
    <property type="component" value="Unassembled WGS sequence"/>
</dbReference>
<reference evidence="3" key="1">
    <citation type="journal article" date="2019" name="Int. J. Syst. Evol. Microbiol.">
        <title>The Global Catalogue of Microorganisms (GCM) 10K type strain sequencing project: providing services to taxonomists for standard genome sequencing and annotation.</title>
        <authorList>
            <consortium name="The Broad Institute Genomics Platform"/>
            <consortium name="The Broad Institute Genome Sequencing Center for Infectious Disease"/>
            <person name="Wu L."/>
            <person name="Ma J."/>
        </authorList>
    </citation>
    <scope>NUCLEOTIDE SEQUENCE [LARGE SCALE GENOMIC DNA]</scope>
    <source>
        <strain evidence="3">CGMCC 4.7680</strain>
    </source>
</reference>
<gene>
    <name evidence="2" type="ORF">GCM10017567_17960</name>
</gene>
<dbReference type="EMBL" id="BNAW01000005">
    <property type="protein sequence ID" value="GHG02978.1"/>
    <property type="molecule type" value="Genomic_DNA"/>
</dbReference>
<name>A0ABQ3K4Q7_9PSEU</name>
<sequence length="71" mass="7466">MLCGRSATPLGRTGRTVWFDRGDNRPPGDPGGDFATGNYKGQCAPGEYVAGVAYTGRISSSRTPDALLCRS</sequence>
<organism evidence="2 3">
    <name type="scientific">Amycolatopsis bullii</name>
    <dbReference type="NCBI Taxonomy" id="941987"/>
    <lineage>
        <taxon>Bacteria</taxon>
        <taxon>Bacillati</taxon>
        <taxon>Actinomycetota</taxon>
        <taxon>Actinomycetes</taxon>
        <taxon>Pseudonocardiales</taxon>
        <taxon>Pseudonocardiaceae</taxon>
        <taxon>Amycolatopsis</taxon>
    </lineage>
</organism>
<evidence type="ECO:0000313" key="2">
    <source>
        <dbReference type="EMBL" id="GHG02978.1"/>
    </source>
</evidence>
<comment type="caution">
    <text evidence="2">The sequence shown here is derived from an EMBL/GenBank/DDBJ whole genome shotgun (WGS) entry which is preliminary data.</text>
</comment>
<evidence type="ECO:0000256" key="1">
    <source>
        <dbReference type="SAM" id="MobiDB-lite"/>
    </source>
</evidence>
<keyword evidence="3" id="KW-1185">Reference proteome</keyword>
<accession>A0ABQ3K4Q7</accession>
<proteinExistence type="predicted"/>
<evidence type="ECO:0000313" key="3">
    <source>
        <dbReference type="Proteomes" id="UP000649955"/>
    </source>
</evidence>
<protein>
    <submittedName>
        <fullName evidence="2">Uncharacterized protein</fullName>
    </submittedName>
</protein>
<feature type="region of interest" description="Disordered" evidence="1">
    <location>
        <begin position="1"/>
        <end position="37"/>
    </location>
</feature>